<organism evidence="2 3">
    <name type="scientific">Eptatretus burgeri</name>
    <name type="common">Inshore hagfish</name>
    <dbReference type="NCBI Taxonomy" id="7764"/>
    <lineage>
        <taxon>Eukaryota</taxon>
        <taxon>Metazoa</taxon>
        <taxon>Chordata</taxon>
        <taxon>Craniata</taxon>
        <taxon>Vertebrata</taxon>
        <taxon>Cyclostomata</taxon>
        <taxon>Myxini</taxon>
        <taxon>Myxiniformes</taxon>
        <taxon>Myxinidae</taxon>
        <taxon>Eptatretinae</taxon>
        <taxon>Eptatretus</taxon>
    </lineage>
</organism>
<proteinExistence type="predicted"/>
<dbReference type="OMA" id="WRVMFRA"/>
<name>A0A8C4N763_EPTBU</name>
<accession>A0A8C4N763</accession>
<sequence length="392" mass="44913">MDPWQQLRNYSGRKAPPQPPWHRGKTPVVFSHTILKDCHPKNFLLGTAADQDLHKLSGTRHYLPKVSTFHEHPGSIDVVKSGSTQVLSSYPPRTLEPKAQHPYHVKPGQCPRRVHLERLRRRFAKEDIFKLFKSAGINLEQEMTVESSEPTTSIEAMFGNFDSIPNSLPLEIFDDDSTDCRTPADWLDLGWDKELNVFQPIPGHAILPVKNKTSGQGVHFDFCHVMVLEYDKQQNLYLVQRSEALEAGNELCWLPRLYLLFLADDPVVFVHRFASACAARRSTQARLRYNLYIDCMAGAGPSQELPEGLLASIRTRVMGFGNPHLKDIDRQQTYLTELESQVERDFRRAMDKLEFDHVVAHCPESFPPLWLPPQEECRTSVVRKGEWDHTNI</sequence>
<evidence type="ECO:0000313" key="3">
    <source>
        <dbReference type="Proteomes" id="UP000694388"/>
    </source>
</evidence>
<protein>
    <submittedName>
        <fullName evidence="2">Uncharacterized protein</fullName>
    </submittedName>
</protein>
<reference evidence="2" key="2">
    <citation type="submission" date="2025-09" db="UniProtKB">
        <authorList>
            <consortium name="Ensembl"/>
        </authorList>
    </citation>
    <scope>IDENTIFICATION</scope>
</reference>
<reference evidence="2" key="1">
    <citation type="submission" date="2025-08" db="UniProtKB">
        <authorList>
            <consortium name="Ensembl"/>
        </authorList>
    </citation>
    <scope>IDENTIFICATION</scope>
</reference>
<dbReference type="Ensembl" id="ENSEBUT00000003807.1">
    <property type="protein sequence ID" value="ENSEBUP00000003436.1"/>
    <property type="gene ID" value="ENSEBUG00000002480.1"/>
</dbReference>
<feature type="region of interest" description="Disordered" evidence="1">
    <location>
        <begin position="1"/>
        <end position="25"/>
    </location>
</feature>
<dbReference type="GeneTree" id="ENSGT00940000154791"/>
<dbReference type="Proteomes" id="UP000694388">
    <property type="component" value="Unplaced"/>
</dbReference>
<keyword evidence="3" id="KW-1185">Reference proteome</keyword>
<evidence type="ECO:0000313" key="2">
    <source>
        <dbReference type="Ensembl" id="ENSEBUP00000003436.1"/>
    </source>
</evidence>
<dbReference type="AlphaFoldDB" id="A0A8C4N763"/>
<evidence type="ECO:0000256" key="1">
    <source>
        <dbReference type="SAM" id="MobiDB-lite"/>
    </source>
</evidence>